<dbReference type="PROSITE" id="PS01095">
    <property type="entry name" value="GH18_1"/>
    <property type="match status" value="1"/>
</dbReference>
<dbReference type="SUPFAM" id="SSF57016">
    <property type="entry name" value="Plant lectins/antimicrobial peptides"/>
    <property type="match status" value="1"/>
</dbReference>
<dbReference type="InterPro" id="IPR017853">
    <property type="entry name" value="GH"/>
</dbReference>
<dbReference type="Gene3D" id="3.10.50.10">
    <property type="match status" value="1"/>
</dbReference>
<evidence type="ECO:0000256" key="3">
    <source>
        <dbReference type="ARBA" id="ARBA00008682"/>
    </source>
</evidence>
<feature type="disulfide bond" evidence="12">
    <location>
        <begin position="150"/>
        <end position="164"/>
    </location>
</feature>
<feature type="domain" description="Chitin-binding type-1" evidence="16">
    <location>
        <begin position="91"/>
        <end position="130"/>
    </location>
</feature>
<evidence type="ECO:0000256" key="7">
    <source>
        <dbReference type="ARBA" id="ARBA00022801"/>
    </source>
</evidence>
<keyword evidence="19" id="KW-1185">Reference proteome</keyword>
<feature type="chain" id="PRO_5045556652" description="chitinase" evidence="15">
    <location>
        <begin position="23"/>
        <end position="1116"/>
    </location>
</feature>
<evidence type="ECO:0000256" key="11">
    <source>
        <dbReference type="ARBA" id="ARBA00023326"/>
    </source>
</evidence>
<evidence type="ECO:0000313" key="18">
    <source>
        <dbReference type="EMBL" id="KAK7962737.1"/>
    </source>
</evidence>
<dbReference type="GeneID" id="92072846"/>
<evidence type="ECO:0000256" key="1">
    <source>
        <dbReference type="ARBA" id="ARBA00000822"/>
    </source>
</evidence>
<dbReference type="PROSITE" id="PS50941">
    <property type="entry name" value="CHIT_BIND_I_2"/>
    <property type="match status" value="2"/>
</dbReference>
<feature type="domain" description="GH18" evidence="17">
    <location>
        <begin position="171"/>
        <end position="536"/>
    </location>
</feature>
<feature type="disulfide bond" evidence="12">
    <location>
        <begin position="105"/>
        <end position="119"/>
    </location>
</feature>
<feature type="domain" description="Chitin-binding type-1" evidence="16">
    <location>
        <begin position="131"/>
        <end position="177"/>
    </location>
</feature>
<dbReference type="RefSeq" id="XP_066704848.1">
    <property type="nucleotide sequence ID" value="XM_066839784.1"/>
</dbReference>
<gene>
    <name evidence="18" type="ORF">PG986_003562</name>
</gene>
<dbReference type="SUPFAM" id="SSF51445">
    <property type="entry name" value="(Trans)glycosidases"/>
    <property type="match status" value="1"/>
</dbReference>
<keyword evidence="7 13" id="KW-0378">Hydrolase</keyword>
<dbReference type="Gene3D" id="3.30.60.10">
    <property type="entry name" value="Endochitinase-like"/>
    <property type="match status" value="1"/>
</dbReference>
<dbReference type="SMART" id="SM00636">
    <property type="entry name" value="Glyco_18"/>
    <property type="match status" value="1"/>
</dbReference>
<dbReference type="EC" id="3.2.1.14" evidence="4"/>
<evidence type="ECO:0000256" key="10">
    <source>
        <dbReference type="ARBA" id="ARBA00023295"/>
    </source>
</evidence>
<dbReference type="Proteomes" id="UP001391051">
    <property type="component" value="Unassembled WGS sequence"/>
</dbReference>
<keyword evidence="11" id="KW-0624">Polysaccharide degradation</keyword>
<feature type="disulfide bond" evidence="12">
    <location>
        <begin position="124"/>
        <end position="128"/>
    </location>
</feature>
<feature type="compositionally biased region" description="Low complexity" evidence="14">
    <location>
        <begin position="1092"/>
        <end position="1103"/>
    </location>
</feature>
<evidence type="ECO:0000256" key="12">
    <source>
        <dbReference type="PROSITE-ProRule" id="PRU00261"/>
    </source>
</evidence>
<sequence length="1116" mass="120474">MRTSKIVWTLFISLSCIYLTEAISAPVSNATAPHQSPRNGSEVYKARFASYDKDTPIFQNISGQSANPAVKALLKQEHQRHGLVRRDELPIGACAPGTSCTNGACCSKTGICGYAPEQCGKDTCISNCDAKAECGQYGVEGKKTCPINVCCSKHGFCGTTELFCMDGCQEGFGGCGEVQQPSCSGVGAGRSVGYYEACYLTLDTSIAFAFFHPTTFQITPMDPDDVRLYPQFTALKKKKASLRTWISIGGWSFNDPTNVPDTQHAFSDMASTAENRAIFIQSVLQFMRSYGFDGVDLDWEYPGAPDRGGIEADTQNFVALLQDMREAFGNRYGISVTFPASYCPNPFSNHVPLLTNLFLAVNFMTYDIHGVWDSDNKVTGPYVRPHTNLTEISQGLDLLWRNGLDPANVNISLGWYGRSFTLKDSTCKDPGCAFASGGAPGGCTKSSGTLSNAEIVRIIKKRGLTPIWDEQAAVKWISWDDQWVSYDDGQTIAQKLDFASCLCLGGKLIWAVDLDDTKGTSTLDLLGVAAEVDATVRNSCYWTFCGADCAQGYFEETGAKGQVLGIQRDTVCRGDQYQRLCCAPGTNTGSCRWDGWRGVGMPCSGYGCANPNASMIAVNTNSYVMSDEASNDLTCNGGTQSYCCEGSTPSPKFTTDDLVLVGRDGLTKRGLADGADPTCVKASTTGSLMLGGLLSLISPALGALTAGLGSLLGLKTCHKTGSSAAAAGAAGVVPFFGGGLLNNGGRNPFSRTMTATQTITVIPVTAQPTYGQWAAKANYGNAPDCAVTYTCRYGLGWDEICDNQRWAIDKALGGQTVYHAGVRGGDRTQTDYKKWRVDGYRTLAQEEVLNVPRCQVDEFPMGNLAEANGRQVVRLVNGPANGAQISGVDFQMWKSATWAPCSALRNARGLPPPPITWEFGAFPLGDNRRQANRNGQHFIEAYGFNSQTPQSLCWATYRGSNQQLTTIADHGFRALVDDPMFDRQYRWINQRYDVEPRVAQILNIQIPIDIVSQAWMKRAMVQSVLKRDLPADHSPAFGSCESGQTDCSAEADDYFVSAATRHVYTPPPDPTHLAPASAPVRDHARDEQPLEVTAARRATVPTAIPSLPLETGSPAA</sequence>
<dbReference type="EMBL" id="JAQQWE010000002">
    <property type="protein sequence ID" value="KAK7962737.1"/>
    <property type="molecule type" value="Genomic_DNA"/>
</dbReference>
<evidence type="ECO:0000256" key="8">
    <source>
        <dbReference type="ARBA" id="ARBA00023024"/>
    </source>
</evidence>
<dbReference type="PANTHER" id="PTHR11177:SF333">
    <property type="entry name" value="CHITINASE"/>
    <property type="match status" value="1"/>
</dbReference>
<keyword evidence="8" id="KW-0146">Chitin degradation</keyword>
<comment type="catalytic activity">
    <reaction evidence="1">
        <text>Random endo-hydrolysis of N-acetyl-beta-D-glucosaminide (1-&gt;4)-beta-linkages in chitin and chitodextrins.</text>
        <dbReference type="EC" id="3.2.1.14"/>
    </reaction>
</comment>
<evidence type="ECO:0000256" key="4">
    <source>
        <dbReference type="ARBA" id="ARBA00012729"/>
    </source>
</evidence>
<dbReference type="Pfam" id="PF00187">
    <property type="entry name" value="Chitin_bind_1"/>
    <property type="match status" value="1"/>
</dbReference>
<dbReference type="SUPFAM" id="SSF54556">
    <property type="entry name" value="Chitinase insertion domain"/>
    <property type="match status" value="1"/>
</dbReference>
<evidence type="ECO:0000313" key="19">
    <source>
        <dbReference type="Proteomes" id="UP001391051"/>
    </source>
</evidence>
<evidence type="ECO:0000256" key="5">
    <source>
        <dbReference type="ARBA" id="ARBA00022525"/>
    </source>
</evidence>
<keyword evidence="12" id="KW-1015">Disulfide bond</keyword>
<comment type="subcellular location">
    <subcellularLocation>
        <location evidence="2">Secreted</location>
    </subcellularLocation>
</comment>
<keyword evidence="6 12" id="KW-0147">Chitin-binding</keyword>
<dbReference type="Gene3D" id="3.20.20.80">
    <property type="entry name" value="Glycosidases"/>
    <property type="match status" value="1"/>
</dbReference>
<dbReference type="PANTHER" id="PTHR11177">
    <property type="entry name" value="CHITINASE"/>
    <property type="match status" value="1"/>
</dbReference>
<dbReference type="InterPro" id="IPR036861">
    <property type="entry name" value="Endochitinase-like_sf"/>
</dbReference>
<feature type="region of interest" description="Disordered" evidence="14">
    <location>
        <begin position="1065"/>
        <end position="1116"/>
    </location>
</feature>
<evidence type="ECO:0000256" key="2">
    <source>
        <dbReference type="ARBA" id="ARBA00004613"/>
    </source>
</evidence>
<dbReference type="InterPro" id="IPR029070">
    <property type="entry name" value="Chitinase_insertion_sf"/>
</dbReference>
<dbReference type="PROSITE" id="PS51910">
    <property type="entry name" value="GH18_2"/>
    <property type="match status" value="1"/>
</dbReference>
<dbReference type="CDD" id="cd11618">
    <property type="entry name" value="ChtBD1_1"/>
    <property type="match status" value="1"/>
</dbReference>
<comment type="caution">
    <text evidence="18">The sequence shown here is derived from an EMBL/GenBank/DDBJ whole genome shotgun (WGS) entry which is preliminary data.</text>
</comment>
<evidence type="ECO:0000256" key="15">
    <source>
        <dbReference type="SAM" id="SignalP"/>
    </source>
</evidence>
<keyword evidence="10 13" id="KW-0326">Glycosidase</keyword>
<reference evidence="18 19" key="1">
    <citation type="submission" date="2023-01" db="EMBL/GenBank/DDBJ databases">
        <title>Analysis of 21 Apiospora genomes using comparative genomics revels a genus with tremendous synthesis potential of carbohydrate active enzymes and secondary metabolites.</title>
        <authorList>
            <person name="Sorensen T."/>
        </authorList>
    </citation>
    <scope>NUCLEOTIDE SEQUENCE [LARGE SCALE GENOMIC DNA]</scope>
    <source>
        <strain evidence="18 19">CBS 24483</strain>
    </source>
</reference>
<organism evidence="18 19">
    <name type="scientific">Apiospora aurea</name>
    <dbReference type="NCBI Taxonomy" id="335848"/>
    <lineage>
        <taxon>Eukaryota</taxon>
        <taxon>Fungi</taxon>
        <taxon>Dikarya</taxon>
        <taxon>Ascomycota</taxon>
        <taxon>Pezizomycotina</taxon>
        <taxon>Sordariomycetes</taxon>
        <taxon>Xylariomycetidae</taxon>
        <taxon>Amphisphaeriales</taxon>
        <taxon>Apiosporaceae</taxon>
        <taxon>Apiospora</taxon>
    </lineage>
</organism>
<dbReference type="InterPro" id="IPR011583">
    <property type="entry name" value="Chitinase_II/V-like_cat"/>
</dbReference>
<dbReference type="PROSITE" id="PS00026">
    <property type="entry name" value="CHIT_BIND_I_1"/>
    <property type="match status" value="1"/>
</dbReference>
<dbReference type="Pfam" id="PF00704">
    <property type="entry name" value="Glyco_hydro_18"/>
    <property type="match status" value="1"/>
</dbReference>
<comment type="similarity">
    <text evidence="3">Belongs to the glycosyl hydrolase 18 family. Chitinase class V subfamily.</text>
</comment>
<keyword evidence="9" id="KW-0119">Carbohydrate metabolism</keyword>
<dbReference type="InterPro" id="IPR001579">
    <property type="entry name" value="Glyco_hydro_18_chit_AS"/>
</dbReference>
<evidence type="ECO:0000256" key="6">
    <source>
        <dbReference type="ARBA" id="ARBA00022669"/>
    </source>
</evidence>
<comment type="caution">
    <text evidence="12">Lacks conserved residue(s) required for the propagation of feature annotation.</text>
</comment>
<evidence type="ECO:0000256" key="13">
    <source>
        <dbReference type="RuleBase" id="RU000489"/>
    </source>
</evidence>
<feature type="disulfide bond" evidence="12">
    <location>
        <begin position="100"/>
        <end position="112"/>
    </location>
</feature>
<proteinExistence type="inferred from homology"/>
<dbReference type="PROSITE" id="PS51257">
    <property type="entry name" value="PROKAR_LIPOPROTEIN"/>
    <property type="match status" value="1"/>
</dbReference>
<evidence type="ECO:0000256" key="9">
    <source>
        <dbReference type="ARBA" id="ARBA00023277"/>
    </source>
</evidence>
<dbReference type="InterPro" id="IPR001002">
    <property type="entry name" value="Chitin-bd_1"/>
</dbReference>
<dbReference type="InterPro" id="IPR001223">
    <property type="entry name" value="Glyco_hydro18_cat"/>
</dbReference>
<protein>
    <recommendedName>
        <fullName evidence="4">chitinase</fullName>
        <ecNumber evidence="4">3.2.1.14</ecNumber>
    </recommendedName>
</protein>
<feature type="signal peptide" evidence="15">
    <location>
        <begin position="1"/>
        <end position="22"/>
    </location>
</feature>
<keyword evidence="15" id="KW-0732">Signal</keyword>
<evidence type="ECO:0000259" key="17">
    <source>
        <dbReference type="PROSITE" id="PS51910"/>
    </source>
</evidence>
<dbReference type="InterPro" id="IPR018371">
    <property type="entry name" value="Chitin-binding_1_CS"/>
</dbReference>
<accession>A0ABR1QS11</accession>
<evidence type="ECO:0000259" key="16">
    <source>
        <dbReference type="PROSITE" id="PS50941"/>
    </source>
</evidence>
<dbReference type="SMART" id="SM00270">
    <property type="entry name" value="ChtBD1"/>
    <property type="match status" value="2"/>
</dbReference>
<dbReference type="InterPro" id="IPR050314">
    <property type="entry name" value="Glycosyl_Hydrlase_18"/>
</dbReference>
<keyword evidence="5" id="KW-0964">Secreted</keyword>
<evidence type="ECO:0000256" key="14">
    <source>
        <dbReference type="SAM" id="MobiDB-lite"/>
    </source>
</evidence>
<name>A0ABR1QS11_9PEZI</name>
<feature type="disulfide bond" evidence="12">
    <location>
        <begin position="145"/>
        <end position="157"/>
    </location>
</feature>